<dbReference type="Proteomes" id="UP001138793">
    <property type="component" value="Unassembled WGS sequence"/>
</dbReference>
<dbReference type="Pfam" id="PF22642">
    <property type="entry name" value="MinC_N_1"/>
    <property type="match status" value="1"/>
</dbReference>
<evidence type="ECO:0000256" key="4">
    <source>
        <dbReference type="ARBA" id="ARBA00023306"/>
    </source>
</evidence>
<feature type="domain" description="Septum formation inhibitor MinC C-terminal" evidence="7">
    <location>
        <begin position="106"/>
        <end position="205"/>
    </location>
</feature>
<dbReference type="RefSeq" id="WP_149475496.1">
    <property type="nucleotide sequence ID" value="NZ_JAGGMB010000004.1"/>
</dbReference>
<evidence type="ECO:0000256" key="1">
    <source>
        <dbReference type="ARBA" id="ARBA00006291"/>
    </source>
</evidence>
<dbReference type="PANTHER" id="PTHR34108">
    <property type="entry name" value="SEPTUM SITE-DETERMINING PROTEIN MINC"/>
    <property type="match status" value="1"/>
</dbReference>
<reference evidence="9" key="1">
    <citation type="submission" date="2021-03" db="EMBL/GenBank/DDBJ databases">
        <title>Genomic Encyclopedia of Type Strains, Phase IV (KMG-IV): sequencing the most valuable type-strain genomes for metagenomic binning, comparative biology and taxonomic classification.</title>
        <authorList>
            <person name="Goeker M."/>
        </authorList>
    </citation>
    <scope>NUCLEOTIDE SEQUENCE</scope>
    <source>
        <strain evidence="9">DSM 107338</strain>
    </source>
</reference>
<sequence length="228" mass="25652">MLDKKQIILIKGTREGLSLFIEESASFHDVIKELKEKIMASKPKEEEPIVSVNVKLGNRLLNEEQEKALRNIISVDNRFKITAIESDLISREDALKWREESEIKAINRIVRSGQVLEVEGDLLLVGDVNPGGKVVSTGNIYIMGNLYGIAHAGVTGDREAFITASYMKPTQLRIADYISRAPDYESDGVYMECGIIDEDQDKIIIDSLKVLSRKRKEISGFERRINNG</sequence>
<gene>
    <name evidence="6" type="primary">minC</name>
    <name evidence="9" type="ORF">J2Z64_001698</name>
</gene>
<dbReference type="HAMAP" id="MF_00267">
    <property type="entry name" value="MinC"/>
    <property type="match status" value="1"/>
</dbReference>
<dbReference type="InterPro" id="IPR036145">
    <property type="entry name" value="MinC_C_sf"/>
</dbReference>
<keyword evidence="2 6" id="KW-0132">Cell division</keyword>
<dbReference type="GO" id="GO:0000902">
    <property type="term" value="P:cell morphogenesis"/>
    <property type="evidence" value="ECO:0007669"/>
    <property type="project" value="InterPro"/>
</dbReference>
<dbReference type="Gene3D" id="2.160.20.70">
    <property type="match status" value="1"/>
</dbReference>
<dbReference type="InterPro" id="IPR013033">
    <property type="entry name" value="MinC"/>
</dbReference>
<proteinExistence type="inferred from homology"/>
<comment type="subunit">
    <text evidence="5 6">Interacts with MinD and FtsZ.</text>
</comment>
<keyword evidence="3 6" id="KW-0717">Septation</keyword>
<dbReference type="GO" id="GO:1901891">
    <property type="term" value="P:regulation of cell septum assembly"/>
    <property type="evidence" value="ECO:0007669"/>
    <property type="project" value="InterPro"/>
</dbReference>
<dbReference type="Pfam" id="PF03775">
    <property type="entry name" value="MinC_C"/>
    <property type="match status" value="1"/>
</dbReference>
<protein>
    <recommendedName>
        <fullName evidence="6">Probable septum site-determining protein MinC</fullName>
    </recommendedName>
</protein>
<dbReference type="GO" id="GO:0000917">
    <property type="term" value="P:division septum assembly"/>
    <property type="evidence" value="ECO:0007669"/>
    <property type="project" value="UniProtKB-KW"/>
</dbReference>
<dbReference type="InterPro" id="IPR005526">
    <property type="entry name" value="Septum_form_inhib_MinC_C"/>
</dbReference>
<organism evidence="9 10">
    <name type="scientific">Oceanobacillus polygoni</name>
    <dbReference type="NCBI Taxonomy" id="1235259"/>
    <lineage>
        <taxon>Bacteria</taxon>
        <taxon>Bacillati</taxon>
        <taxon>Bacillota</taxon>
        <taxon>Bacilli</taxon>
        <taxon>Bacillales</taxon>
        <taxon>Bacillaceae</taxon>
        <taxon>Oceanobacillus</taxon>
    </lineage>
</organism>
<comment type="caution">
    <text evidence="9">The sequence shown here is derived from an EMBL/GenBank/DDBJ whole genome shotgun (WGS) entry which is preliminary data.</text>
</comment>
<evidence type="ECO:0000256" key="3">
    <source>
        <dbReference type="ARBA" id="ARBA00023210"/>
    </source>
</evidence>
<comment type="function">
    <text evidence="6">Cell division inhibitor that blocks the formation of polar Z ring septums. Rapidly oscillates between the poles of the cell to destabilize FtsZ filaments that have formed before they mature into polar Z rings. Prevents FtsZ polymerization.</text>
</comment>
<evidence type="ECO:0000259" key="7">
    <source>
        <dbReference type="Pfam" id="PF03775"/>
    </source>
</evidence>
<name>A0A9X0YUX5_9BACI</name>
<dbReference type="PANTHER" id="PTHR34108:SF1">
    <property type="entry name" value="SEPTUM SITE-DETERMINING PROTEIN MINC"/>
    <property type="match status" value="1"/>
</dbReference>
<dbReference type="EMBL" id="JAGGMB010000004">
    <property type="protein sequence ID" value="MBP2077446.1"/>
    <property type="molecule type" value="Genomic_DNA"/>
</dbReference>
<dbReference type="OrthoDB" id="9790810at2"/>
<dbReference type="NCBIfam" id="NF001772">
    <property type="entry name" value="PRK00513.1-3"/>
    <property type="match status" value="1"/>
</dbReference>
<keyword evidence="4 6" id="KW-0131">Cell cycle</keyword>
<keyword evidence="10" id="KW-1185">Reference proteome</keyword>
<evidence type="ECO:0000313" key="9">
    <source>
        <dbReference type="EMBL" id="MBP2077446.1"/>
    </source>
</evidence>
<feature type="domain" description="Septum site-determining protein MinC N-terminal" evidence="8">
    <location>
        <begin position="8"/>
        <end position="84"/>
    </location>
</feature>
<dbReference type="InterPro" id="IPR055219">
    <property type="entry name" value="MinC_N_1"/>
</dbReference>
<accession>A0A9X0YUX5</accession>
<dbReference type="NCBIfam" id="TIGR01222">
    <property type="entry name" value="minC"/>
    <property type="match status" value="1"/>
</dbReference>
<dbReference type="Gene3D" id="3.30.160.540">
    <property type="match status" value="1"/>
</dbReference>
<dbReference type="SUPFAM" id="SSF63848">
    <property type="entry name" value="Cell-division inhibitor MinC, C-terminal domain"/>
    <property type="match status" value="1"/>
</dbReference>
<evidence type="ECO:0000259" key="8">
    <source>
        <dbReference type="Pfam" id="PF22642"/>
    </source>
</evidence>
<comment type="similarity">
    <text evidence="1 6">Belongs to the MinC family.</text>
</comment>
<dbReference type="InterPro" id="IPR016098">
    <property type="entry name" value="CAP/MinC_C"/>
</dbReference>
<evidence type="ECO:0000256" key="5">
    <source>
        <dbReference type="ARBA" id="ARBA00046874"/>
    </source>
</evidence>
<evidence type="ECO:0000256" key="6">
    <source>
        <dbReference type="HAMAP-Rule" id="MF_00267"/>
    </source>
</evidence>
<dbReference type="AlphaFoldDB" id="A0A9X0YUX5"/>
<evidence type="ECO:0000313" key="10">
    <source>
        <dbReference type="Proteomes" id="UP001138793"/>
    </source>
</evidence>
<evidence type="ECO:0000256" key="2">
    <source>
        <dbReference type="ARBA" id="ARBA00022618"/>
    </source>
</evidence>